<reference evidence="3 4" key="2">
    <citation type="submission" date="2014-03" db="EMBL/GenBank/DDBJ databases">
        <title>Draft Genome Sequences of Four Burkholderia Strains.</title>
        <authorList>
            <person name="Liu X.Y."/>
            <person name="Li C.X."/>
            <person name="Xu J.H."/>
        </authorList>
    </citation>
    <scope>NUCLEOTIDE SEQUENCE [LARGE SCALE GENOMIC DNA]</scope>
    <source>
        <strain evidence="3 4">R27</strain>
    </source>
</reference>
<evidence type="ECO:0000313" key="5">
    <source>
        <dbReference type="Proteomes" id="UP000597138"/>
    </source>
</evidence>
<evidence type="ECO:0000313" key="4">
    <source>
        <dbReference type="Proteomes" id="UP000027439"/>
    </source>
</evidence>
<keyword evidence="1" id="KW-1133">Transmembrane helix</keyword>
<reference evidence="5" key="3">
    <citation type="journal article" date="2019" name="Int. J. Syst. Evol. Microbiol.">
        <title>The Global Catalogue of Microorganisms (GCM) 10K type strain sequencing project: providing services to taxonomists for standard genome sequencing and annotation.</title>
        <authorList>
            <consortium name="The Broad Institute Genomics Platform"/>
            <consortium name="The Broad Institute Genome Sequencing Center for Infectious Disease"/>
            <person name="Wu L."/>
            <person name="Ma J."/>
        </authorList>
    </citation>
    <scope>NUCLEOTIDE SEQUENCE [LARGE SCALE GENOMIC DNA]</scope>
    <source>
        <strain evidence="5">CGMCC 1.11013</strain>
    </source>
</reference>
<proteinExistence type="predicted"/>
<dbReference type="eggNOG" id="COG5473">
    <property type="taxonomic scope" value="Bacteria"/>
</dbReference>
<keyword evidence="1" id="KW-0472">Membrane</keyword>
<dbReference type="OrthoDB" id="5298483at2"/>
<evidence type="ECO:0000313" key="2">
    <source>
        <dbReference type="EMBL" id="GGD61064.1"/>
    </source>
</evidence>
<feature type="transmembrane region" description="Helical" evidence="1">
    <location>
        <begin position="98"/>
        <end position="119"/>
    </location>
</feature>
<evidence type="ECO:0000256" key="1">
    <source>
        <dbReference type="SAM" id="Phobius"/>
    </source>
</evidence>
<feature type="transmembrane region" description="Helical" evidence="1">
    <location>
        <begin position="49"/>
        <end position="69"/>
    </location>
</feature>
<accession>A0A069P1H9</accession>
<keyword evidence="5" id="KW-1185">Reference proteome</keyword>
<dbReference type="STRING" id="1071679.BG57_06020"/>
<dbReference type="EMBL" id="JFHE01000013">
    <property type="protein sequence ID" value="KDR34510.1"/>
    <property type="molecule type" value="Genomic_DNA"/>
</dbReference>
<dbReference type="AlphaFoldDB" id="A0A069P1H9"/>
<feature type="transmembrane region" description="Helical" evidence="1">
    <location>
        <begin position="26"/>
        <end position="43"/>
    </location>
</feature>
<dbReference type="NCBIfam" id="NF041043">
    <property type="entry name" value="BPSS1780_fam"/>
    <property type="match status" value="1"/>
</dbReference>
<feature type="transmembrane region" description="Helical" evidence="1">
    <location>
        <begin position="193"/>
        <end position="220"/>
    </location>
</feature>
<dbReference type="Proteomes" id="UP000597138">
    <property type="component" value="Unassembled WGS sequence"/>
</dbReference>
<dbReference type="Proteomes" id="UP000027439">
    <property type="component" value="Unassembled WGS sequence"/>
</dbReference>
<sequence length="273" mass="29552">MRLIEVPAKTGYVWFRQGIWLFRRNPFAFLTLFFAYLFVMTLISRVPLIGPLLPLLFIPGIAVGFMSACRNTIAGKPVWPTILVDGFRSYGNAVARRLLVLGVLYIIAMGVIFGISALVDGGTLLNLMMGNGPSGDPETVAASFNPLAVLVAMACYLPIAMLFWFAPILIAWHEVPTAKALFFSLVSCWRNRGAFVLYGVLWIAVALAVSFGLTALMQAIGVGQEMAFAVLMPASILVTTALYCSFYATYRGCFGVQSPDTPDLPNASDVSGA</sequence>
<name>A0A069P1H9_9BURK</name>
<gene>
    <name evidence="3" type="ORF">BG57_06020</name>
    <name evidence="2" type="ORF">GCM10010985_13910</name>
</gene>
<evidence type="ECO:0000313" key="3">
    <source>
        <dbReference type="EMBL" id="KDR34510.1"/>
    </source>
</evidence>
<dbReference type="RefSeq" id="WP_035966062.1">
    <property type="nucleotide sequence ID" value="NZ_BMEG01000002.1"/>
</dbReference>
<reference evidence="2" key="4">
    <citation type="submission" date="2024-05" db="EMBL/GenBank/DDBJ databases">
        <authorList>
            <person name="Sun Q."/>
            <person name="Zhou Y."/>
        </authorList>
    </citation>
    <scope>NUCLEOTIDE SEQUENCE</scope>
    <source>
        <strain evidence="2">CGMCC 1.11013</strain>
    </source>
</reference>
<feature type="transmembrane region" description="Helical" evidence="1">
    <location>
        <begin position="226"/>
        <end position="248"/>
    </location>
</feature>
<feature type="transmembrane region" description="Helical" evidence="1">
    <location>
        <begin position="147"/>
        <end position="172"/>
    </location>
</feature>
<organism evidence="3 4">
    <name type="scientific">Caballeronia grimmiae</name>
    <dbReference type="NCBI Taxonomy" id="1071679"/>
    <lineage>
        <taxon>Bacteria</taxon>
        <taxon>Pseudomonadati</taxon>
        <taxon>Pseudomonadota</taxon>
        <taxon>Betaproteobacteria</taxon>
        <taxon>Burkholderiales</taxon>
        <taxon>Burkholderiaceae</taxon>
        <taxon>Caballeronia</taxon>
    </lineage>
</organism>
<dbReference type="InterPro" id="IPR047798">
    <property type="entry name" value="BPSS1780-like"/>
</dbReference>
<protein>
    <submittedName>
        <fullName evidence="3">Membrane protein</fullName>
    </submittedName>
</protein>
<dbReference type="EMBL" id="BMEG01000002">
    <property type="protein sequence ID" value="GGD61064.1"/>
    <property type="molecule type" value="Genomic_DNA"/>
</dbReference>
<comment type="caution">
    <text evidence="3">The sequence shown here is derived from an EMBL/GenBank/DDBJ whole genome shotgun (WGS) entry which is preliminary data.</text>
</comment>
<keyword evidence="1" id="KW-0812">Transmembrane</keyword>
<reference evidence="2" key="1">
    <citation type="journal article" date="2014" name="Int. J. Syst. Evol. Microbiol.">
        <title>Complete genome of a new Firmicutes species belonging to the dominant human colonic microbiota ('Ruminococcus bicirculans') reveals two chromosomes and a selective capacity to utilize plant glucans.</title>
        <authorList>
            <consortium name="NISC Comparative Sequencing Program"/>
            <person name="Wegmann U."/>
            <person name="Louis P."/>
            <person name="Goesmann A."/>
            <person name="Henrissat B."/>
            <person name="Duncan S.H."/>
            <person name="Flint H.J."/>
        </authorList>
    </citation>
    <scope>NUCLEOTIDE SEQUENCE</scope>
    <source>
        <strain evidence="2">CGMCC 1.11013</strain>
    </source>
</reference>